<evidence type="ECO:0000256" key="1">
    <source>
        <dbReference type="SAM" id="MobiDB-lite"/>
    </source>
</evidence>
<name>A0A9W9TI04_9EURO</name>
<organism evidence="2 3">
    <name type="scientific">Penicillium chermesinum</name>
    <dbReference type="NCBI Taxonomy" id="63820"/>
    <lineage>
        <taxon>Eukaryota</taxon>
        <taxon>Fungi</taxon>
        <taxon>Dikarya</taxon>
        <taxon>Ascomycota</taxon>
        <taxon>Pezizomycotina</taxon>
        <taxon>Eurotiomycetes</taxon>
        <taxon>Eurotiomycetidae</taxon>
        <taxon>Eurotiales</taxon>
        <taxon>Aspergillaceae</taxon>
        <taxon>Penicillium</taxon>
    </lineage>
</organism>
<reference evidence="2" key="2">
    <citation type="journal article" date="2023" name="IMA Fungus">
        <title>Comparative genomic study of the Penicillium genus elucidates a diverse pangenome and 15 lateral gene transfer events.</title>
        <authorList>
            <person name="Petersen C."/>
            <person name="Sorensen T."/>
            <person name="Nielsen M.R."/>
            <person name="Sondergaard T.E."/>
            <person name="Sorensen J.L."/>
            <person name="Fitzpatrick D.A."/>
            <person name="Frisvad J.C."/>
            <person name="Nielsen K.L."/>
        </authorList>
    </citation>
    <scope>NUCLEOTIDE SEQUENCE</scope>
    <source>
        <strain evidence="2">IBT 19713</strain>
    </source>
</reference>
<reference evidence="2" key="1">
    <citation type="submission" date="2022-11" db="EMBL/GenBank/DDBJ databases">
        <authorList>
            <person name="Petersen C."/>
        </authorList>
    </citation>
    <scope>NUCLEOTIDE SEQUENCE</scope>
    <source>
        <strain evidence="2">IBT 19713</strain>
    </source>
</reference>
<gene>
    <name evidence="2" type="ORF">N7468_008048</name>
</gene>
<dbReference type="GeneID" id="83204647"/>
<feature type="compositionally biased region" description="Basic and acidic residues" evidence="1">
    <location>
        <begin position="90"/>
        <end position="106"/>
    </location>
</feature>
<dbReference type="EMBL" id="JAPQKS010000006">
    <property type="protein sequence ID" value="KAJ5223506.1"/>
    <property type="molecule type" value="Genomic_DNA"/>
</dbReference>
<proteinExistence type="predicted"/>
<sequence>MVKERKKFEGPTRAFVLGLKLAGLSTARVAALTGVSTSSVKAHFRCAMEEGFEIDGINLIKDASVLDAIISDNITSPRRTKKTAKSPSVVKDRDTKVVQPLKHEDSPEVESPSAGKGKTRPRDDGPVYSDEETV</sequence>
<dbReference type="RefSeq" id="XP_058327689.1">
    <property type="nucleotide sequence ID" value="XM_058477344.1"/>
</dbReference>
<accession>A0A9W9TI04</accession>
<dbReference type="Proteomes" id="UP001150941">
    <property type="component" value="Unassembled WGS sequence"/>
</dbReference>
<protein>
    <submittedName>
        <fullName evidence="2">Uncharacterized protein</fullName>
    </submittedName>
</protein>
<comment type="caution">
    <text evidence="2">The sequence shown here is derived from an EMBL/GenBank/DDBJ whole genome shotgun (WGS) entry which is preliminary data.</text>
</comment>
<dbReference type="AlphaFoldDB" id="A0A9W9TI04"/>
<keyword evidence="3" id="KW-1185">Reference proteome</keyword>
<feature type="region of interest" description="Disordered" evidence="1">
    <location>
        <begin position="76"/>
        <end position="134"/>
    </location>
</feature>
<evidence type="ECO:0000313" key="2">
    <source>
        <dbReference type="EMBL" id="KAJ5223506.1"/>
    </source>
</evidence>
<evidence type="ECO:0000313" key="3">
    <source>
        <dbReference type="Proteomes" id="UP001150941"/>
    </source>
</evidence>